<evidence type="ECO:0000313" key="2">
    <source>
        <dbReference type="EMBL" id="KAF2749460.1"/>
    </source>
</evidence>
<feature type="domain" description="DUF7587" evidence="1">
    <location>
        <begin position="26"/>
        <end position="200"/>
    </location>
</feature>
<sequence>MEARNEDEWAQFYSYKLGRASKNLYPPVLYRAQVHRSGSIIDGDGAYVDSFGSEKYQLREYLAGPRKSVPTVRPDELHRPKDLVEVLARHLRKTQEKFSSPLVSLSGDFVWTTHTACARPRQVENRCVSLAVFDVSRIQQHHGQISRVEDLLAYFDDHPRYQSCETIGECARKWAANADEYVCWDFIPREALLKSIPLARLIERC</sequence>
<accession>A0A6A6VIV2</accession>
<dbReference type="OrthoDB" id="4498333at2759"/>
<proteinExistence type="predicted"/>
<dbReference type="Proteomes" id="UP000799440">
    <property type="component" value="Unassembled WGS sequence"/>
</dbReference>
<gene>
    <name evidence="2" type="ORF">M011DRAFT_308815</name>
</gene>
<evidence type="ECO:0000313" key="3">
    <source>
        <dbReference type="Proteomes" id="UP000799440"/>
    </source>
</evidence>
<reference evidence="2" key="1">
    <citation type="journal article" date="2020" name="Stud. Mycol.">
        <title>101 Dothideomycetes genomes: a test case for predicting lifestyles and emergence of pathogens.</title>
        <authorList>
            <person name="Haridas S."/>
            <person name="Albert R."/>
            <person name="Binder M."/>
            <person name="Bloem J."/>
            <person name="Labutti K."/>
            <person name="Salamov A."/>
            <person name="Andreopoulos B."/>
            <person name="Baker S."/>
            <person name="Barry K."/>
            <person name="Bills G."/>
            <person name="Bluhm B."/>
            <person name="Cannon C."/>
            <person name="Castanera R."/>
            <person name="Culley D."/>
            <person name="Daum C."/>
            <person name="Ezra D."/>
            <person name="Gonzalez J."/>
            <person name="Henrissat B."/>
            <person name="Kuo A."/>
            <person name="Liang C."/>
            <person name="Lipzen A."/>
            <person name="Lutzoni F."/>
            <person name="Magnuson J."/>
            <person name="Mondo S."/>
            <person name="Nolan M."/>
            <person name="Ohm R."/>
            <person name="Pangilinan J."/>
            <person name="Park H.-J."/>
            <person name="Ramirez L."/>
            <person name="Alfaro M."/>
            <person name="Sun H."/>
            <person name="Tritt A."/>
            <person name="Yoshinaga Y."/>
            <person name="Zwiers L.-H."/>
            <person name="Turgeon B."/>
            <person name="Goodwin S."/>
            <person name="Spatafora J."/>
            <person name="Crous P."/>
            <person name="Grigoriev I."/>
        </authorList>
    </citation>
    <scope>NUCLEOTIDE SEQUENCE</scope>
    <source>
        <strain evidence="2">CBS 119925</strain>
    </source>
</reference>
<evidence type="ECO:0000259" key="1">
    <source>
        <dbReference type="Pfam" id="PF24494"/>
    </source>
</evidence>
<dbReference type="AlphaFoldDB" id="A0A6A6VIV2"/>
<dbReference type="EMBL" id="MU006566">
    <property type="protein sequence ID" value="KAF2749460.1"/>
    <property type="molecule type" value="Genomic_DNA"/>
</dbReference>
<keyword evidence="3" id="KW-1185">Reference proteome</keyword>
<dbReference type="InterPro" id="IPR056009">
    <property type="entry name" value="DUF7587"/>
</dbReference>
<name>A0A6A6VIV2_9PLEO</name>
<organism evidence="2 3">
    <name type="scientific">Sporormia fimetaria CBS 119925</name>
    <dbReference type="NCBI Taxonomy" id="1340428"/>
    <lineage>
        <taxon>Eukaryota</taxon>
        <taxon>Fungi</taxon>
        <taxon>Dikarya</taxon>
        <taxon>Ascomycota</taxon>
        <taxon>Pezizomycotina</taxon>
        <taxon>Dothideomycetes</taxon>
        <taxon>Pleosporomycetidae</taxon>
        <taxon>Pleosporales</taxon>
        <taxon>Sporormiaceae</taxon>
        <taxon>Sporormia</taxon>
    </lineage>
</organism>
<protein>
    <recommendedName>
        <fullName evidence="1">DUF7587 domain-containing protein</fullName>
    </recommendedName>
</protein>
<dbReference type="Pfam" id="PF24494">
    <property type="entry name" value="DUF7587"/>
    <property type="match status" value="1"/>
</dbReference>